<dbReference type="InterPro" id="IPR036291">
    <property type="entry name" value="NAD(P)-bd_dom_sf"/>
</dbReference>
<dbReference type="Pfam" id="PF01073">
    <property type="entry name" value="3Beta_HSD"/>
    <property type="match status" value="1"/>
</dbReference>
<dbReference type="InterPro" id="IPR002225">
    <property type="entry name" value="3Beta_OHSteriod_DH/Estase"/>
</dbReference>
<evidence type="ECO:0000256" key="3">
    <source>
        <dbReference type="SAM" id="Phobius"/>
    </source>
</evidence>
<accession>A0A5C3MYY0</accession>
<dbReference type="STRING" id="5364.A0A5C3MYY0"/>
<feature type="transmembrane region" description="Helical" evidence="3">
    <location>
        <begin position="74"/>
        <end position="93"/>
    </location>
</feature>
<dbReference type="Gene3D" id="3.40.50.720">
    <property type="entry name" value="NAD(P)-binding Rossmann-like Domain"/>
    <property type="match status" value="1"/>
</dbReference>
<feature type="domain" description="3-beta hydroxysteroid dehydrogenase/isomerase" evidence="4">
    <location>
        <begin position="75"/>
        <end position="361"/>
    </location>
</feature>
<evidence type="ECO:0000256" key="2">
    <source>
        <dbReference type="ARBA" id="ARBA00023002"/>
    </source>
</evidence>
<dbReference type="GO" id="GO:0006694">
    <property type="term" value="P:steroid biosynthetic process"/>
    <property type="evidence" value="ECO:0007669"/>
    <property type="project" value="InterPro"/>
</dbReference>
<dbReference type="PANTHER" id="PTHR43245">
    <property type="entry name" value="BIFUNCTIONAL POLYMYXIN RESISTANCE PROTEIN ARNA"/>
    <property type="match status" value="1"/>
</dbReference>
<dbReference type="OrthoDB" id="10058185at2759"/>
<evidence type="ECO:0000313" key="6">
    <source>
        <dbReference type="Proteomes" id="UP000305948"/>
    </source>
</evidence>
<comment type="similarity">
    <text evidence="1">Belongs to the 3-beta-HSD family.</text>
</comment>
<keyword evidence="2" id="KW-0560">Oxidoreductase</keyword>
<sequence length="521" mass="57217">MSLIAWLAVPGTLVVLLILYIKTNDRKLLKLPPDAASFNPRRITAKSILEVAGRLAEEPKSVEGHLPPKTGRRYIVVGGAGFLGGCIVIHLLARGEDPRRIRVLDIRAPTRPDLTSGRARDMDFRRVDITNAASVLEAFKAPWPKVDGPQPEVTIFHTASSIRFYERHPALVSKSAVVNIKGTENIISASRAVGANVLVYTSSGSITVRRSRFWLWPWEKEPKYFVQVLNDDDNIIPKQHDHFFSNYAVTKRDAELLVRRTNGTPSGQTVLKTGCVRPGNGIYGLGDMLCGAYLVRKDNLTWIGHILQNFVYVENVSLAHLNYEQRLIESLRGAKPDVSGQAFVVTDPGPPVTYGDVYRGLSALTDGMVKFPFLSPTAMLLLAHIFEAYYVARIFLMDSSSSLFRMLGWLLPAIGGDLVNLQPSMFALTMVHLVFDDSRARLPPEKGGLGYTGVWTTEEGLCKLVDEFNKGGGGGEERSLGGGVSFGFGLVKAQNGVRDMEKKLGNGLVERVAVDATEALK</sequence>
<proteinExistence type="inferred from homology"/>
<name>A0A5C3MYY0_9AGAM</name>
<evidence type="ECO:0000256" key="1">
    <source>
        <dbReference type="ARBA" id="ARBA00009219"/>
    </source>
</evidence>
<keyword evidence="3" id="KW-0472">Membrane</keyword>
<evidence type="ECO:0000313" key="5">
    <source>
        <dbReference type="EMBL" id="TFK49396.1"/>
    </source>
</evidence>
<keyword evidence="3" id="KW-0812">Transmembrane</keyword>
<dbReference type="InterPro" id="IPR050177">
    <property type="entry name" value="Lipid_A_modif_metabolic_enz"/>
</dbReference>
<protein>
    <submittedName>
        <fullName evidence="5">NAD(P)-binding protein</fullName>
    </submittedName>
</protein>
<feature type="transmembrane region" description="Helical" evidence="3">
    <location>
        <begin position="6"/>
        <end position="23"/>
    </location>
</feature>
<keyword evidence="6" id="KW-1185">Reference proteome</keyword>
<keyword evidence="3" id="KW-1133">Transmembrane helix</keyword>
<dbReference type="SUPFAM" id="SSF51735">
    <property type="entry name" value="NAD(P)-binding Rossmann-fold domains"/>
    <property type="match status" value="1"/>
</dbReference>
<dbReference type="PANTHER" id="PTHR43245:SF51">
    <property type="entry name" value="SHORT CHAIN DEHYDROGENASE_REDUCTASE FAMILY 42E, MEMBER 2"/>
    <property type="match status" value="1"/>
</dbReference>
<dbReference type="GO" id="GO:0016616">
    <property type="term" value="F:oxidoreductase activity, acting on the CH-OH group of donors, NAD or NADP as acceptor"/>
    <property type="evidence" value="ECO:0007669"/>
    <property type="project" value="InterPro"/>
</dbReference>
<organism evidence="5 6">
    <name type="scientific">Heliocybe sulcata</name>
    <dbReference type="NCBI Taxonomy" id="5364"/>
    <lineage>
        <taxon>Eukaryota</taxon>
        <taxon>Fungi</taxon>
        <taxon>Dikarya</taxon>
        <taxon>Basidiomycota</taxon>
        <taxon>Agaricomycotina</taxon>
        <taxon>Agaricomycetes</taxon>
        <taxon>Gloeophyllales</taxon>
        <taxon>Gloeophyllaceae</taxon>
        <taxon>Heliocybe</taxon>
    </lineage>
</organism>
<evidence type="ECO:0000259" key="4">
    <source>
        <dbReference type="Pfam" id="PF01073"/>
    </source>
</evidence>
<dbReference type="Proteomes" id="UP000305948">
    <property type="component" value="Unassembled WGS sequence"/>
</dbReference>
<gene>
    <name evidence="5" type="ORF">OE88DRAFT_1703046</name>
</gene>
<dbReference type="AlphaFoldDB" id="A0A5C3MYY0"/>
<reference evidence="5 6" key="1">
    <citation type="journal article" date="2019" name="Nat. Ecol. Evol.">
        <title>Megaphylogeny resolves global patterns of mushroom evolution.</title>
        <authorList>
            <person name="Varga T."/>
            <person name="Krizsan K."/>
            <person name="Foldi C."/>
            <person name="Dima B."/>
            <person name="Sanchez-Garcia M."/>
            <person name="Sanchez-Ramirez S."/>
            <person name="Szollosi G.J."/>
            <person name="Szarkandi J.G."/>
            <person name="Papp V."/>
            <person name="Albert L."/>
            <person name="Andreopoulos W."/>
            <person name="Angelini C."/>
            <person name="Antonin V."/>
            <person name="Barry K.W."/>
            <person name="Bougher N.L."/>
            <person name="Buchanan P."/>
            <person name="Buyck B."/>
            <person name="Bense V."/>
            <person name="Catcheside P."/>
            <person name="Chovatia M."/>
            <person name="Cooper J."/>
            <person name="Damon W."/>
            <person name="Desjardin D."/>
            <person name="Finy P."/>
            <person name="Geml J."/>
            <person name="Haridas S."/>
            <person name="Hughes K."/>
            <person name="Justo A."/>
            <person name="Karasinski D."/>
            <person name="Kautmanova I."/>
            <person name="Kiss B."/>
            <person name="Kocsube S."/>
            <person name="Kotiranta H."/>
            <person name="LaButti K.M."/>
            <person name="Lechner B.E."/>
            <person name="Liimatainen K."/>
            <person name="Lipzen A."/>
            <person name="Lukacs Z."/>
            <person name="Mihaltcheva S."/>
            <person name="Morgado L.N."/>
            <person name="Niskanen T."/>
            <person name="Noordeloos M.E."/>
            <person name="Ohm R.A."/>
            <person name="Ortiz-Santana B."/>
            <person name="Ovrebo C."/>
            <person name="Racz N."/>
            <person name="Riley R."/>
            <person name="Savchenko A."/>
            <person name="Shiryaev A."/>
            <person name="Soop K."/>
            <person name="Spirin V."/>
            <person name="Szebenyi C."/>
            <person name="Tomsovsky M."/>
            <person name="Tulloss R.E."/>
            <person name="Uehling J."/>
            <person name="Grigoriev I.V."/>
            <person name="Vagvolgyi C."/>
            <person name="Papp T."/>
            <person name="Martin F.M."/>
            <person name="Miettinen O."/>
            <person name="Hibbett D.S."/>
            <person name="Nagy L.G."/>
        </authorList>
    </citation>
    <scope>NUCLEOTIDE SEQUENCE [LARGE SCALE GENOMIC DNA]</scope>
    <source>
        <strain evidence="5 6">OMC1185</strain>
    </source>
</reference>
<dbReference type="EMBL" id="ML213516">
    <property type="protein sequence ID" value="TFK49396.1"/>
    <property type="molecule type" value="Genomic_DNA"/>
</dbReference>